<evidence type="ECO:0000256" key="1">
    <source>
        <dbReference type="ARBA" id="ARBA00007447"/>
    </source>
</evidence>
<keyword evidence="9" id="KW-1185">Reference proteome</keyword>
<evidence type="ECO:0000256" key="2">
    <source>
        <dbReference type="ARBA" id="ARBA00022670"/>
    </source>
</evidence>
<dbReference type="CDD" id="cd05476">
    <property type="entry name" value="pepsin_A_like_plant"/>
    <property type="match status" value="1"/>
</dbReference>
<evidence type="ECO:0000256" key="4">
    <source>
        <dbReference type="ARBA" id="ARBA00022801"/>
    </source>
</evidence>
<dbReference type="PANTHER" id="PTHR47967">
    <property type="entry name" value="OS07G0603500 PROTEIN-RELATED"/>
    <property type="match status" value="1"/>
</dbReference>
<gene>
    <name evidence="8" type="ORF">RIF29_04630</name>
</gene>
<dbReference type="InterPro" id="IPR033121">
    <property type="entry name" value="PEPTIDASE_A1"/>
</dbReference>
<dbReference type="FunFam" id="2.40.70.10:FF:000034">
    <property type="entry name" value="Aspartyl protease family protein"/>
    <property type="match status" value="1"/>
</dbReference>
<dbReference type="EMBL" id="JAYWIO010000001">
    <property type="protein sequence ID" value="KAK7290311.1"/>
    <property type="molecule type" value="Genomic_DNA"/>
</dbReference>
<feature type="domain" description="Peptidase A1" evidence="7">
    <location>
        <begin position="98"/>
        <end position="459"/>
    </location>
</feature>
<organism evidence="8 9">
    <name type="scientific">Crotalaria pallida</name>
    <name type="common">Smooth rattlebox</name>
    <name type="synonym">Crotalaria striata</name>
    <dbReference type="NCBI Taxonomy" id="3830"/>
    <lineage>
        <taxon>Eukaryota</taxon>
        <taxon>Viridiplantae</taxon>
        <taxon>Streptophyta</taxon>
        <taxon>Embryophyta</taxon>
        <taxon>Tracheophyta</taxon>
        <taxon>Spermatophyta</taxon>
        <taxon>Magnoliopsida</taxon>
        <taxon>eudicotyledons</taxon>
        <taxon>Gunneridae</taxon>
        <taxon>Pentapetalae</taxon>
        <taxon>rosids</taxon>
        <taxon>fabids</taxon>
        <taxon>Fabales</taxon>
        <taxon>Fabaceae</taxon>
        <taxon>Papilionoideae</taxon>
        <taxon>50 kb inversion clade</taxon>
        <taxon>genistoids sensu lato</taxon>
        <taxon>core genistoids</taxon>
        <taxon>Crotalarieae</taxon>
        <taxon>Crotalaria</taxon>
    </lineage>
</organism>
<evidence type="ECO:0000256" key="5">
    <source>
        <dbReference type="ARBA" id="ARBA00023180"/>
    </source>
</evidence>
<dbReference type="InterPro" id="IPR021109">
    <property type="entry name" value="Peptidase_aspartic_dom_sf"/>
</dbReference>
<dbReference type="PANTHER" id="PTHR47967:SF28">
    <property type="entry name" value="ASPARTYL PROTEASE FAMILY PROTEIN 2-LIKE"/>
    <property type="match status" value="1"/>
</dbReference>
<dbReference type="Proteomes" id="UP001372338">
    <property type="component" value="Unassembled WGS sequence"/>
</dbReference>
<comment type="caution">
    <text evidence="8">The sequence shown here is derived from an EMBL/GenBank/DDBJ whole genome shotgun (WGS) entry which is preliminary data.</text>
</comment>
<dbReference type="AlphaFoldDB" id="A0AAN9J266"/>
<evidence type="ECO:0000256" key="6">
    <source>
        <dbReference type="PIRSR" id="PIRSR601461-1"/>
    </source>
</evidence>
<proteinExistence type="inferred from homology"/>
<name>A0AAN9J266_CROPI</name>
<reference evidence="8 9" key="1">
    <citation type="submission" date="2024-01" db="EMBL/GenBank/DDBJ databases">
        <title>The genomes of 5 underutilized Papilionoideae crops provide insights into root nodulation and disease resistanc.</title>
        <authorList>
            <person name="Yuan L."/>
        </authorList>
    </citation>
    <scope>NUCLEOTIDE SEQUENCE [LARGE SCALE GENOMIC DNA]</scope>
    <source>
        <strain evidence="8">ZHUSHIDOU_FW_LH</strain>
        <tissue evidence="8">Leaf</tissue>
    </source>
</reference>
<keyword evidence="3" id="KW-0064">Aspartyl protease</keyword>
<evidence type="ECO:0000256" key="3">
    <source>
        <dbReference type="ARBA" id="ARBA00022750"/>
    </source>
</evidence>
<dbReference type="PROSITE" id="PS51767">
    <property type="entry name" value="PEPTIDASE_A1"/>
    <property type="match status" value="1"/>
</dbReference>
<keyword evidence="5" id="KW-0325">Glycoprotein</keyword>
<dbReference type="InterPro" id="IPR034161">
    <property type="entry name" value="Pepsin-like_plant"/>
</dbReference>
<comment type="similarity">
    <text evidence="1">Belongs to the peptidase A1 family.</text>
</comment>
<dbReference type="GO" id="GO:0004190">
    <property type="term" value="F:aspartic-type endopeptidase activity"/>
    <property type="evidence" value="ECO:0007669"/>
    <property type="project" value="UniProtKB-KW"/>
</dbReference>
<evidence type="ECO:0000259" key="7">
    <source>
        <dbReference type="PROSITE" id="PS51767"/>
    </source>
</evidence>
<dbReference type="InterPro" id="IPR032799">
    <property type="entry name" value="TAXi_C"/>
</dbReference>
<sequence>MSEPHKLSTKLHLKRLWRSVKQGNEPKTNVLDSAMRDLVRIQILHRRITEKKNNTTSTLQQYKADIASVARQESFKDEFSGKLMATLVSGASLGSGEYFIDMFVGTPPRHVWLILDTGSDLNWFQCDPCYDCFEQNGQHYDPKASSSFRNISCHDPRCQMVVSSPDPSRSCEFENQKCPYFYVYGDGSNTTGDFALEKFTVSLTRPDGMENSKHIVDVMFGCGHWNRGHFHGAAGILGLGRGPLSFSSQLQSIYGHSFSYCLADIFSNTSVSSKFIFGVDKELLNHPNLNFTSLLGAKESPDDTFYYLQIKSIVVGGEVLDIPKQIWHLSQEGLGEGGTIIDSGSTLTFFPDPAYDIIKEAFKKKIKLQPIALDNFIMDPCYNVSGDQQIELPDFGIHFVDGAVWDFPAENYFYQYEPGEVICLAISKTPHTPLTIIGNLLQQNFHILYDTKKYRLGYCPMKCDEVQ</sequence>
<dbReference type="InterPro" id="IPR032861">
    <property type="entry name" value="TAXi_N"/>
</dbReference>
<keyword evidence="4" id="KW-0378">Hydrolase</keyword>
<feature type="active site" evidence="6">
    <location>
        <position position="342"/>
    </location>
</feature>
<dbReference type="FunFam" id="2.40.70.10:FF:000031">
    <property type="entry name" value="Aspartyl protease AED1"/>
    <property type="match status" value="1"/>
</dbReference>
<evidence type="ECO:0000313" key="8">
    <source>
        <dbReference type="EMBL" id="KAK7290311.1"/>
    </source>
</evidence>
<dbReference type="InterPro" id="IPR001461">
    <property type="entry name" value="Aspartic_peptidase_A1"/>
</dbReference>
<dbReference type="SUPFAM" id="SSF50630">
    <property type="entry name" value="Acid proteases"/>
    <property type="match status" value="1"/>
</dbReference>
<dbReference type="Pfam" id="PF14541">
    <property type="entry name" value="TAXi_C"/>
    <property type="match status" value="1"/>
</dbReference>
<dbReference type="Pfam" id="PF14543">
    <property type="entry name" value="TAXi_N"/>
    <property type="match status" value="1"/>
</dbReference>
<dbReference type="InterPro" id="IPR051708">
    <property type="entry name" value="Plant_Aspart_Prot_A1"/>
</dbReference>
<protein>
    <recommendedName>
        <fullName evidence="7">Peptidase A1 domain-containing protein</fullName>
    </recommendedName>
</protein>
<evidence type="ECO:0000313" key="9">
    <source>
        <dbReference type="Proteomes" id="UP001372338"/>
    </source>
</evidence>
<dbReference type="PRINTS" id="PR00792">
    <property type="entry name" value="PEPSIN"/>
</dbReference>
<dbReference type="GO" id="GO:0006508">
    <property type="term" value="P:proteolysis"/>
    <property type="evidence" value="ECO:0007669"/>
    <property type="project" value="UniProtKB-KW"/>
</dbReference>
<dbReference type="Gene3D" id="2.40.70.10">
    <property type="entry name" value="Acid Proteases"/>
    <property type="match status" value="2"/>
</dbReference>
<keyword evidence="2" id="KW-0645">Protease</keyword>
<accession>A0AAN9J266</accession>
<feature type="active site" evidence="6">
    <location>
        <position position="116"/>
    </location>
</feature>